<dbReference type="InParanoid" id="S2IX49"/>
<sequence length="122" mass="13836">MTKRRLDNDDFVNSLRQKHKEDPQLKQQAARNTFAMLMRAQQSPTTPTADPGPSYQYFNNSNTALPATLHTTNAITASIFYAKHVYSNAIHVNTYTVPPVRISTILNLQIKCFVCRVHKADD</sequence>
<dbReference type="AlphaFoldDB" id="S2IX49"/>
<dbReference type="Proteomes" id="UP000014254">
    <property type="component" value="Unassembled WGS sequence"/>
</dbReference>
<feature type="region of interest" description="Disordered" evidence="1">
    <location>
        <begin position="1"/>
        <end position="27"/>
    </location>
</feature>
<reference evidence="3" key="1">
    <citation type="submission" date="2013-05" db="EMBL/GenBank/DDBJ databases">
        <title>The Genome sequence of Mucor circinelloides f. circinelloides 1006PhL.</title>
        <authorList>
            <consortium name="The Broad Institute Genomics Platform"/>
            <person name="Cuomo C."/>
            <person name="Earl A."/>
            <person name="Findley K."/>
            <person name="Lee S.C."/>
            <person name="Walker B."/>
            <person name="Young S."/>
            <person name="Zeng Q."/>
            <person name="Gargeya S."/>
            <person name="Fitzgerald M."/>
            <person name="Haas B."/>
            <person name="Abouelleil A."/>
            <person name="Allen A.W."/>
            <person name="Alvarado L."/>
            <person name="Arachchi H.M."/>
            <person name="Berlin A.M."/>
            <person name="Chapman S.B."/>
            <person name="Gainer-Dewar J."/>
            <person name="Goldberg J."/>
            <person name="Griggs A."/>
            <person name="Gujja S."/>
            <person name="Hansen M."/>
            <person name="Howarth C."/>
            <person name="Imamovic A."/>
            <person name="Ireland A."/>
            <person name="Larimer J."/>
            <person name="McCowan C."/>
            <person name="Murphy C."/>
            <person name="Pearson M."/>
            <person name="Poon T.W."/>
            <person name="Priest M."/>
            <person name="Roberts A."/>
            <person name="Saif S."/>
            <person name="Shea T."/>
            <person name="Sisk P."/>
            <person name="Sykes S."/>
            <person name="Wortman J."/>
            <person name="Nusbaum C."/>
            <person name="Birren B."/>
        </authorList>
    </citation>
    <scope>NUCLEOTIDE SEQUENCE [LARGE SCALE GENOMIC DNA]</scope>
    <source>
        <strain evidence="3">1006PhL</strain>
    </source>
</reference>
<evidence type="ECO:0000313" key="2">
    <source>
        <dbReference type="EMBL" id="EPB82316.1"/>
    </source>
</evidence>
<dbReference type="VEuPathDB" id="FungiDB:HMPREF1544_10956"/>
<dbReference type="OMA" id="TFAMLMR"/>
<dbReference type="OrthoDB" id="2286595at2759"/>
<organism evidence="2 3">
    <name type="scientific">Mucor circinelloides f. circinelloides (strain 1006PhL)</name>
    <name type="common">Mucormycosis agent</name>
    <name type="synonym">Calyptromyces circinelloides</name>
    <dbReference type="NCBI Taxonomy" id="1220926"/>
    <lineage>
        <taxon>Eukaryota</taxon>
        <taxon>Fungi</taxon>
        <taxon>Fungi incertae sedis</taxon>
        <taxon>Mucoromycota</taxon>
        <taxon>Mucoromycotina</taxon>
        <taxon>Mucoromycetes</taxon>
        <taxon>Mucorales</taxon>
        <taxon>Mucorineae</taxon>
        <taxon>Mucoraceae</taxon>
        <taxon>Mucor</taxon>
    </lineage>
</organism>
<keyword evidence="3" id="KW-1185">Reference proteome</keyword>
<gene>
    <name evidence="2" type="ORF">HMPREF1544_10956</name>
</gene>
<dbReference type="EMBL" id="KE124120">
    <property type="protein sequence ID" value="EPB82316.1"/>
    <property type="molecule type" value="Genomic_DNA"/>
</dbReference>
<evidence type="ECO:0000313" key="3">
    <source>
        <dbReference type="Proteomes" id="UP000014254"/>
    </source>
</evidence>
<accession>S2IX49</accession>
<evidence type="ECO:0000256" key="1">
    <source>
        <dbReference type="SAM" id="MobiDB-lite"/>
    </source>
</evidence>
<name>S2IX49_MUCC1</name>
<proteinExistence type="predicted"/>
<protein>
    <submittedName>
        <fullName evidence="2">Uncharacterized protein</fullName>
    </submittedName>
</protein>